<dbReference type="Pfam" id="PF25273">
    <property type="entry name" value="DUF7869"/>
    <property type="match status" value="1"/>
</dbReference>
<protein>
    <recommendedName>
        <fullName evidence="2">DUF7869 domain-containing protein</fullName>
    </recommendedName>
</protein>
<gene>
    <name evidence="3" type="ORF">PLOB_00007985</name>
</gene>
<evidence type="ECO:0000313" key="4">
    <source>
        <dbReference type="Proteomes" id="UP001159405"/>
    </source>
</evidence>
<keyword evidence="4" id="KW-1185">Reference proteome</keyword>
<organism evidence="3 4">
    <name type="scientific">Porites lobata</name>
    <dbReference type="NCBI Taxonomy" id="104759"/>
    <lineage>
        <taxon>Eukaryota</taxon>
        <taxon>Metazoa</taxon>
        <taxon>Cnidaria</taxon>
        <taxon>Anthozoa</taxon>
        <taxon>Hexacorallia</taxon>
        <taxon>Scleractinia</taxon>
        <taxon>Fungiina</taxon>
        <taxon>Poritidae</taxon>
        <taxon>Porites</taxon>
    </lineage>
</organism>
<sequence length="612" mass="70255">MSLNSQDFENLESVEELYFGERETEDNQEPENFFLEESSSESENENDEANSCIEIGEAELSEKEKIEKFIADTCKCKLAEQGAACSTILSRDDFYDSRNNCQELSSAELDLVILGVIQSSLNCGDVSLSGRTEKQRERTRMVFSYHGRRICKETFLFLHSVSRTRFCSLLKHYKKNGLTLRVHGNSKRLPSSTFSVETVENVVKFIMNIAEEQALILPGRVPGFKRVDVKLLPSVLTKYSLWKTYEGICASQGHISVGYSKFCDLWNQLCPFVLIMRPATDLCWTCQKNNNLIQKTVNLPEEQKVAAVRAQEEHLRLSAGERELYKNCCNQAKDDVQKHFREIDLNVRREPSTYNGTVHYSYDYAQQLHYPCNPNQPGPIYFKTPRKCGIFGVCCEAIPRQVNFLIDESVLTGKGANSTISYVHHFFEKHGLGEKNAQLHADNCGPQNKNSAFLWYYMWRVMSGLHVEIHYHFLLAGHTKFAPDWCFGLLKQRTRRTFISSLFDIGTCVEESASVNVAELVGLYDGTVLVSTYDWTNYLSQFFKKLPKIKSYHHFRFHKDFPGTIFCKKYWNSEEIAINILRNDARFPEGGHAASTHNHPKRDQPRTRSVPV</sequence>
<feature type="compositionally biased region" description="Acidic residues" evidence="1">
    <location>
        <begin position="38"/>
        <end position="48"/>
    </location>
</feature>
<dbReference type="Proteomes" id="UP001159405">
    <property type="component" value="Unassembled WGS sequence"/>
</dbReference>
<proteinExistence type="predicted"/>
<dbReference type="PANTHER" id="PTHR34415">
    <property type="entry name" value="INTEGRASE CATALYTIC DOMAIN-CONTAINING PROTEIN"/>
    <property type="match status" value="1"/>
</dbReference>
<feature type="region of interest" description="Disordered" evidence="1">
    <location>
        <begin position="589"/>
        <end position="612"/>
    </location>
</feature>
<accession>A0ABN8QNU3</accession>
<dbReference type="PANTHER" id="PTHR34415:SF1">
    <property type="entry name" value="INTEGRASE CATALYTIC DOMAIN-CONTAINING PROTEIN"/>
    <property type="match status" value="1"/>
</dbReference>
<reference evidence="3 4" key="1">
    <citation type="submission" date="2022-05" db="EMBL/GenBank/DDBJ databases">
        <authorList>
            <consortium name="Genoscope - CEA"/>
            <person name="William W."/>
        </authorList>
    </citation>
    <scope>NUCLEOTIDE SEQUENCE [LARGE SCALE GENOMIC DNA]</scope>
</reference>
<feature type="region of interest" description="Disordered" evidence="1">
    <location>
        <begin position="1"/>
        <end position="49"/>
    </location>
</feature>
<evidence type="ECO:0000313" key="3">
    <source>
        <dbReference type="EMBL" id="CAH3167012.1"/>
    </source>
</evidence>
<dbReference type="InterPro" id="IPR057191">
    <property type="entry name" value="DUF7869"/>
</dbReference>
<name>A0ABN8QNU3_9CNID</name>
<evidence type="ECO:0000259" key="2">
    <source>
        <dbReference type="Pfam" id="PF25273"/>
    </source>
</evidence>
<feature type="domain" description="DUF7869" evidence="2">
    <location>
        <begin position="413"/>
        <end position="565"/>
    </location>
</feature>
<dbReference type="EMBL" id="CALNXK010000139">
    <property type="protein sequence ID" value="CAH3167012.1"/>
    <property type="molecule type" value="Genomic_DNA"/>
</dbReference>
<comment type="caution">
    <text evidence="3">The sequence shown here is derived from an EMBL/GenBank/DDBJ whole genome shotgun (WGS) entry which is preliminary data.</text>
</comment>
<evidence type="ECO:0000256" key="1">
    <source>
        <dbReference type="SAM" id="MobiDB-lite"/>
    </source>
</evidence>